<dbReference type="PANTHER" id="PTHR45348:SF2">
    <property type="entry name" value="ZINC-TYPE ALCOHOL DEHYDROGENASE-LIKE PROTEIN C2E1P3.01"/>
    <property type="match status" value="1"/>
</dbReference>
<comment type="caution">
    <text evidence="5">The sequence shown here is derived from an EMBL/GenBank/DDBJ whole genome shotgun (WGS) entry which is preliminary data.</text>
</comment>
<evidence type="ECO:0000313" key="5">
    <source>
        <dbReference type="EMBL" id="KAK3056512.1"/>
    </source>
</evidence>
<dbReference type="GO" id="GO:0016651">
    <property type="term" value="F:oxidoreductase activity, acting on NAD(P)H"/>
    <property type="evidence" value="ECO:0007669"/>
    <property type="project" value="InterPro"/>
</dbReference>
<keyword evidence="3" id="KW-0560">Oxidoreductase</keyword>
<name>A0AAJ0LV34_9PEZI</name>
<dbReference type="InterPro" id="IPR047122">
    <property type="entry name" value="Trans-enoyl_RdTase-like"/>
</dbReference>
<keyword evidence="6" id="KW-1185">Reference proteome</keyword>
<dbReference type="SUPFAM" id="SSF51735">
    <property type="entry name" value="NAD(P)-binding Rossmann-fold domains"/>
    <property type="match status" value="1"/>
</dbReference>
<dbReference type="InterPro" id="IPR020843">
    <property type="entry name" value="ER"/>
</dbReference>
<dbReference type="InterPro" id="IPR011032">
    <property type="entry name" value="GroES-like_sf"/>
</dbReference>
<dbReference type="Gene3D" id="3.90.180.10">
    <property type="entry name" value="Medium-chain alcohol dehydrogenases, catalytic domain"/>
    <property type="match status" value="1"/>
</dbReference>
<evidence type="ECO:0000313" key="6">
    <source>
        <dbReference type="Proteomes" id="UP001271007"/>
    </source>
</evidence>
<dbReference type="AlphaFoldDB" id="A0AAJ0LV34"/>
<dbReference type="PANTHER" id="PTHR45348">
    <property type="entry name" value="HYPOTHETICAL OXIDOREDUCTASE (EUROFUNG)"/>
    <property type="match status" value="1"/>
</dbReference>
<dbReference type="InterPro" id="IPR036291">
    <property type="entry name" value="NAD(P)-bd_dom_sf"/>
</dbReference>
<evidence type="ECO:0000256" key="3">
    <source>
        <dbReference type="ARBA" id="ARBA00023002"/>
    </source>
</evidence>
<comment type="similarity">
    <text evidence="1">Belongs to the zinc-containing alcohol dehydrogenase family.</text>
</comment>
<dbReference type="Proteomes" id="UP001271007">
    <property type="component" value="Unassembled WGS sequence"/>
</dbReference>
<protein>
    <recommendedName>
        <fullName evidence="4">Enoyl reductase (ER) domain-containing protein</fullName>
    </recommendedName>
</protein>
<organism evidence="5 6">
    <name type="scientific">Extremus antarcticus</name>
    <dbReference type="NCBI Taxonomy" id="702011"/>
    <lineage>
        <taxon>Eukaryota</taxon>
        <taxon>Fungi</taxon>
        <taxon>Dikarya</taxon>
        <taxon>Ascomycota</taxon>
        <taxon>Pezizomycotina</taxon>
        <taxon>Dothideomycetes</taxon>
        <taxon>Dothideomycetidae</taxon>
        <taxon>Mycosphaerellales</taxon>
        <taxon>Extremaceae</taxon>
        <taxon>Extremus</taxon>
    </lineage>
</organism>
<dbReference type="InterPro" id="IPR013149">
    <property type="entry name" value="ADH-like_C"/>
</dbReference>
<dbReference type="Gene3D" id="3.40.50.720">
    <property type="entry name" value="NAD(P)-binding Rossmann-like Domain"/>
    <property type="match status" value="1"/>
</dbReference>
<evidence type="ECO:0000256" key="2">
    <source>
        <dbReference type="ARBA" id="ARBA00011245"/>
    </source>
</evidence>
<reference evidence="5" key="1">
    <citation type="submission" date="2023-04" db="EMBL/GenBank/DDBJ databases">
        <title>Black Yeasts Isolated from many extreme environments.</title>
        <authorList>
            <person name="Coleine C."/>
            <person name="Stajich J.E."/>
            <person name="Selbmann L."/>
        </authorList>
    </citation>
    <scope>NUCLEOTIDE SEQUENCE</scope>
    <source>
        <strain evidence="5">CCFEE 5312</strain>
    </source>
</reference>
<dbReference type="Pfam" id="PF08240">
    <property type="entry name" value="ADH_N"/>
    <property type="match status" value="1"/>
</dbReference>
<proteinExistence type="inferred from homology"/>
<feature type="domain" description="Enoyl reductase (ER)" evidence="4">
    <location>
        <begin position="14"/>
        <end position="339"/>
    </location>
</feature>
<dbReference type="SUPFAM" id="SSF50129">
    <property type="entry name" value="GroES-like"/>
    <property type="match status" value="1"/>
</dbReference>
<evidence type="ECO:0000259" key="4">
    <source>
        <dbReference type="SMART" id="SM00829"/>
    </source>
</evidence>
<dbReference type="EMBL" id="JAWDJX010000005">
    <property type="protein sequence ID" value="KAK3056512.1"/>
    <property type="molecule type" value="Genomic_DNA"/>
</dbReference>
<dbReference type="InterPro" id="IPR013154">
    <property type="entry name" value="ADH-like_N"/>
</dbReference>
<comment type="subunit">
    <text evidence="2">Monomer.</text>
</comment>
<dbReference type="SMART" id="SM00829">
    <property type="entry name" value="PKS_ER"/>
    <property type="match status" value="1"/>
</dbReference>
<sequence>MGSENRAAWLHAKGERLKVGDAPMPHASEGEIVIRNRAIAINPVSCKIQAKGIVAKTWPVILDDDVAGEIHEIGAGVDNFRKGDRVVAFVHGPIDPDTKYGGFQLYSVARVGNVAKLPEGVDFAHASVLPIAFNTAIVGLCAPFPKGLGLPPPSLEDPLPSGKTILIWGASSAVGMSTSQVARAAGVRVVAIASPHNFAICKSLGAAAVLDYHSNSIVGETVQAIRATGGDFVGIVDCISLPEDSFKYCIPILEELGGGTLGVLDPHAKPNVSNKIGVAHIFGMGEFTHAFYKDYLTPALESGKHKCLPEPMIVGEGLELLQKGLDILQKGVSGSKVVVTL</sequence>
<dbReference type="CDD" id="cd08249">
    <property type="entry name" value="enoyl_reductase_like"/>
    <property type="match status" value="1"/>
</dbReference>
<gene>
    <name evidence="5" type="ORF">LTR09_002305</name>
</gene>
<accession>A0AAJ0LV34</accession>
<dbReference type="Pfam" id="PF00107">
    <property type="entry name" value="ADH_zinc_N"/>
    <property type="match status" value="1"/>
</dbReference>
<evidence type="ECO:0000256" key="1">
    <source>
        <dbReference type="ARBA" id="ARBA00008072"/>
    </source>
</evidence>